<comment type="caution">
    <text evidence="2">The sequence shown here is derived from an EMBL/GenBank/DDBJ whole genome shotgun (WGS) entry which is preliminary data.</text>
</comment>
<organism evidence="2 3">
    <name type="scientific">Ooceraea biroi</name>
    <name type="common">Clonal raider ant</name>
    <name type="synonym">Cerapachys biroi</name>
    <dbReference type="NCBI Taxonomy" id="2015173"/>
    <lineage>
        <taxon>Eukaryota</taxon>
        <taxon>Metazoa</taxon>
        <taxon>Ecdysozoa</taxon>
        <taxon>Arthropoda</taxon>
        <taxon>Hexapoda</taxon>
        <taxon>Insecta</taxon>
        <taxon>Pterygota</taxon>
        <taxon>Neoptera</taxon>
        <taxon>Endopterygota</taxon>
        <taxon>Hymenoptera</taxon>
        <taxon>Apocrita</taxon>
        <taxon>Aculeata</taxon>
        <taxon>Formicoidea</taxon>
        <taxon>Formicidae</taxon>
        <taxon>Dorylinae</taxon>
        <taxon>Ooceraea</taxon>
    </lineage>
</organism>
<name>A0A3L8E131_OOCBI</name>
<protein>
    <recommendedName>
        <fullName evidence="4">Circadian clock-controlled protein</fullName>
    </recommendedName>
</protein>
<dbReference type="AlphaFoldDB" id="A0A3L8E131"/>
<sequence>MRFAFAILCVITLVGLCVAQELPVVICHRNSSDFSACLKRGMQDVWPRFIQGFTEIDFPRLEPLKNEHFQLSYNSGSINVDITIINTTTVGFAKTRILDVRPHFFDDGFQIEIDIHVPKLYTEGILKVKGNIGPLGLTINQGPFNLTITNIRVTCNMIGPVINDRWVVEHFYVNPQIGTMKVYFELFESKEINDLAVQFMNEYWPTYYRAVSSTVLDKIDEWLSELANRFSSRIPFSDAVPT</sequence>
<evidence type="ECO:0000256" key="1">
    <source>
        <dbReference type="SAM" id="SignalP"/>
    </source>
</evidence>
<evidence type="ECO:0000313" key="2">
    <source>
        <dbReference type="EMBL" id="RLU26414.1"/>
    </source>
</evidence>
<dbReference type="Gene3D" id="3.15.10.30">
    <property type="entry name" value="Haemolymph juvenile hormone binding protein"/>
    <property type="match status" value="1"/>
</dbReference>
<proteinExistence type="predicted"/>
<dbReference type="InterPro" id="IPR038606">
    <property type="entry name" value="To_sf"/>
</dbReference>
<gene>
    <name evidence="2" type="ORF">DMN91_000208</name>
</gene>
<dbReference type="OrthoDB" id="7546384at2759"/>
<dbReference type="PANTHER" id="PTHR11008">
    <property type="entry name" value="PROTEIN TAKEOUT-LIKE PROTEIN"/>
    <property type="match status" value="1"/>
</dbReference>
<dbReference type="PANTHER" id="PTHR11008:SF18">
    <property type="entry name" value="BCDNA.GH05536-RELATED"/>
    <property type="match status" value="1"/>
</dbReference>
<dbReference type="GO" id="GO:0005615">
    <property type="term" value="C:extracellular space"/>
    <property type="evidence" value="ECO:0007669"/>
    <property type="project" value="TreeGrafter"/>
</dbReference>
<reference evidence="2 3" key="1">
    <citation type="journal article" date="2018" name="Genome Res.">
        <title>The genomic architecture and molecular evolution of ant odorant receptors.</title>
        <authorList>
            <person name="McKenzie S.K."/>
            <person name="Kronauer D.J.C."/>
        </authorList>
    </citation>
    <scope>NUCLEOTIDE SEQUENCE [LARGE SCALE GENOMIC DNA]</scope>
    <source>
        <strain evidence="2">Clonal line C1</strain>
    </source>
</reference>
<dbReference type="SMART" id="SM00700">
    <property type="entry name" value="JHBP"/>
    <property type="match status" value="1"/>
</dbReference>
<keyword evidence="1" id="KW-0732">Signal</keyword>
<evidence type="ECO:0000313" key="3">
    <source>
        <dbReference type="Proteomes" id="UP000279307"/>
    </source>
</evidence>
<dbReference type="EMBL" id="QOIP01000001">
    <property type="protein sequence ID" value="RLU26414.1"/>
    <property type="molecule type" value="Genomic_DNA"/>
</dbReference>
<evidence type="ECO:0008006" key="4">
    <source>
        <dbReference type="Google" id="ProtNLM"/>
    </source>
</evidence>
<accession>A0A3L8E131</accession>
<feature type="chain" id="PRO_5018324036" description="Circadian clock-controlled protein" evidence="1">
    <location>
        <begin position="20"/>
        <end position="242"/>
    </location>
</feature>
<feature type="signal peptide" evidence="1">
    <location>
        <begin position="1"/>
        <end position="19"/>
    </location>
</feature>
<dbReference type="Pfam" id="PF06585">
    <property type="entry name" value="JHBP"/>
    <property type="match status" value="1"/>
</dbReference>
<dbReference type="InterPro" id="IPR010562">
    <property type="entry name" value="Haemolymph_juvenile_hormone-bd"/>
</dbReference>
<dbReference type="Proteomes" id="UP000279307">
    <property type="component" value="Chromosome 1"/>
</dbReference>